<accession>A0A699IL14</accession>
<organism evidence="1">
    <name type="scientific">Tanacetum cinerariifolium</name>
    <name type="common">Dalmatian daisy</name>
    <name type="synonym">Chrysanthemum cinerariifolium</name>
    <dbReference type="NCBI Taxonomy" id="118510"/>
    <lineage>
        <taxon>Eukaryota</taxon>
        <taxon>Viridiplantae</taxon>
        <taxon>Streptophyta</taxon>
        <taxon>Embryophyta</taxon>
        <taxon>Tracheophyta</taxon>
        <taxon>Spermatophyta</taxon>
        <taxon>Magnoliopsida</taxon>
        <taxon>eudicotyledons</taxon>
        <taxon>Gunneridae</taxon>
        <taxon>Pentapetalae</taxon>
        <taxon>asterids</taxon>
        <taxon>campanulids</taxon>
        <taxon>Asterales</taxon>
        <taxon>Asteraceae</taxon>
        <taxon>Asteroideae</taxon>
        <taxon>Anthemideae</taxon>
        <taxon>Anthemidinae</taxon>
        <taxon>Tanacetum</taxon>
    </lineage>
</organism>
<comment type="caution">
    <text evidence="1">The sequence shown here is derived from an EMBL/GenBank/DDBJ whole genome shotgun (WGS) entry which is preliminary data.</text>
</comment>
<name>A0A699IL14_TANCI</name>
<dbReference type="EMBL" id="BKCJ010296684">
    <property type="protein sequence ID" value="GEZ58277.1"/>
    <property type="molecule type" value="Genomic_DNA"/>
</dbReference>
<sequence>LIASVENYKKLQKSRSLKTRRIKKIAMETGPGADCRTVQGKQWDWIPTAKDLKEAQIANLSYLNYPKTNQTGKLKMKPENGIENWKTNGLKNCLNKQSMGACLA</sequence>
<reference evidence="1" key="1">
    <citation type="journal article" date="2019" name="Sci. Rep.">
        <title>Draft genome of Tanacetum cinerariifolium, the natural source of mosquito coil.</title>
        <authorList>
            <person name="Yamashiro T."/>
            <person name="Shiraishi A."/>
            <person name="Satake H."/>
            <person name="Nakayama K."/>
        </authorList>
    </citation>
    <scope>NUCLEOTIDE SEQUENCE</scope>
</reference>
<proteinExistence type="predicted"/>
<dbReference type="AlphaFoldDB" id="A0A699IL14"/>
<gene>
    <name evidence="1" type="ORF">Tci_530250</name>
</gene>
<feature type="non-terminal residue" evidence="1">
    <location>
        <position position="1"/>
    </location>
</feature>
<protein>
    <submittedName>
        <fullName evidence="1">Uncharacterized protein</fullName>
    </submittedName>
</protein>
<evidence type="ECO:0000313" key="1">
    <source>
        <dbReference type="EMBL" id="GEZ58277.1"/>
    </source>
</evidence>